<feature type="transmembrane region" description="Helical" evidence="1">
    <location>
        <begin position="36"/>
        <end position="56"/>
    </location>
</feature>
<dbReference type="SUPFAM" id="SSF52833">
    <property type="entry name" value="Thioredoxin-like"/>
    <property type="match status" value="1"/>
</dbReference>
<keyword evidence="1" id="KW-1133">Transmembrane helix</keyword>
<dbReference type="HOGENOM" id="CLU_026126_0_3_1"/>
<feature type="domain" description="Glutaredoxin" evidence="2">
    <location>
        <begin position="158"/>
        <end position="216"/>
    </location>
</feature>
<dbReference type="KEGG" id="gtr:GLOTRDRAFT_137555"/>
<evidence type="ECO:0000259" key="2">
    <source>
        <dbReference type="Pfam" id="PF00462"/>
    </source>
</evidence>
<dbReference type="GO" id="GO:0005801">
    <property type="term" value="C:cis-Golgi network"/>
    <property type="evidence" value="ECO:0007669"/>
    <property type="project" value="TreeGrafter"/>
</dbReference>
<dbReference type="GO" id="GO:0000324">
    <property type="term" value="C:fungal-type vacuole"/>
    <property type="evidence" value="ECO:0007669"/>
    <property type="project" value="TreeGrafter"/>
</dbReference>
<dbReference type="PRINTS" id="PR00160">
    <property type="entry name" value="GLUTAREDOXIN"/>
</dbReference>
<keyword evidence="1" id="KW-0472">Membrane</keyword>
<evidence type="ECO:0000313" key="3">
    <source>
        <dbReference type="EMBL" id="EPQ57154.1"/>
    </source>
</evidence>
<dbReference type="EMBL" id="KB469299">
    <property type="protein sequence ID" value="EPQ57154.1"/>
    <property type="molecule type" value="Genomic_DNA"/>
</dbReference>
<organism evidence="3 4">
    <name type="scientific">Gloeophyllum trabeum (strain ATCC 11539 / FP-39264 / Madison 617)</name>
    <name type="common">Brown rot fungus</name>
    <dbReference type="NCBI Taxonomy" id="670483"/>
    <lineage>
        <taxon>Eukaryota</taxon>
        <taxon>Fungi</taxon>
        <taxon>Dikarya</taxon>
        <taxon>Basidiomycota</taxon>
        <taxon>Agaricomycotina</taxon>
        <taxon>Agaricomycetes</taxon>
        <taxon>Gloeophyllales</taxon>
        <taxon>Gloeophyllaceae</taxon>
        <taxon>Gloeophyllum</taxon>
    </lineage>
</organism>
<protein>
    <submittedName>
        <fullName evidence="3">Thioredoxin-like protein</fullName>
    </submittedName>
</protein>
<dbReference type="Gene3D" id="3.40.30.10">
    <property type="entry name" value="Glutaredoxin"/>
    <property type="match status" value="1"/>
</dbReference>
<dbReference type="Pfam" id="PF00462">
    <property type="entry name" value="Glutaredoxin"/>
    <property type="match status" value="1"/>
</dbReference>
<dbReference type="eggNOG" id="KOG1752">
    <property type="taxonomic scope" value="Eukaryota"/>
</dbReference>
<dbReference type="OrthoDB" id="423313at2759"/>
<accession>S7RV96</accession>
<dbReference type="CDD" id="cd03419">
    <property type="entry name" value="GRX_GRXh_1_2_like"/>
    <property type="match status" value="1"/>
</dbReference>
<evidence type="ECO:0000256" key="1">
    <source>
        <dbReference type="SAM" id="Phobius"/>
    </source>
</evidence>
<dbReference type="RefSeq" id="XP_007864298.1">
    <property type="nucleotide sequence ID" value="XM_007866107.1"/>
</dbReference>
<sequence>MSSALPAYDSGAGPRYYKHPRTPLTANRSTYRRRRIVWSAILLFAAFCGVLYIAGWSPTGLSLSSSLKDSGYEAQDAPVYAANASEKTLRIQEIHGLLHFLTSERTESMSLDRAHAYGDAEGAPVDWGAEQDLSVFSAGVEDDNWPRNVRELTDRYPVVVFSKTYCPFSKRAKALLESYQLTPPPKIIEVDLRPDGGILKQLLGRLTGRATFPNVLLTRRVEDMSIGGSDDIHALHENGALKGILGEAGVKVNGP</sequence>
<dbReference type="OMA" id="HILSHSM"/>
<reference evidence="3 4" key="1">
    <citation type="journal article" date="2012" name="Science">
        <title>The Paleozoic origin of enzymatic lignin decomposition reconstructed from 31 fungal genomes.</title>
        <authorList>
            <person name="Floudas D."/>
            <person name="Binder M."/>
            <person name="Riley R."/>
            <person name="Barry K."/>
            <person name="Blanchette R.A."/>
            <person name="Henrissat B."/>
            <person name="Martinez A.T."/>
            <person name="Otillar R."/>
            <person name="Spatafora J.W."/>
            <person name="Yadav J.S."/>
            <person name="Aerts A."/>
            <person name="Benoit I."/>
            <person name="Boyd A."/>
            <person name="Carlson A."/>
            <person name="Copeland A."/>
            <person name="Coutinho P.M."/>
            <person name="de Vries R.P."/>
            <person name="Ferreira P."/>
            <person name="Findley K."/>
            <person name="Foster B."/>
            <person name="Gaskell J."/>
            <person name="Glotzer D."/>
            <person name="Gorecki P."/>
            <person name="Heitman J."/>
            <person name="Hesse C."/>
            <person name="Hori C."/>
            <person name="Igarashi K."/>
            <person name="Jurgens J.A."/>
            <person name="Kallen N."/>
            <person name="Kersten P."/>
            <person name="Kohler A."/>
            <person name="Kuees U."/>
            <person name="Kumar T.K.A."/>
            <person name="Kuo A."/>
            <person name="LaButti K."/>
            <person name="Larrondo L.F."/>
            <person name="Lindquist E."/>
            <person name="Ling A."/>
            <person name="Lombard V."/>
            <person name="Lucas S."/>
            <person name="Lundell T."/>
            <person name="Martin R."/>
            <person name="McLaughlin D.J."/>
            <person name="Morgenstern I."/>
            <person name="Morin E."/>
            <person name="Murat C."/>
            <person name="Nagy L.G."/>
            <person name="Nolan M."/>
            <person name="Ohm R.A."/>
            <person name="Patyshakuliyeva A."/>
            <person name="Rokas A."/>
            <person name="Ruiz-Duenas F.J."/>
            <person name="Sabat G."/>
            <person name="Salamov A."/>
            <person name="Samejima M."/>
            <person name="Schmutz J."/>
            <person name="Slot J.C."/>
            <person name="St John F."/>
            <person name="Stenlid J."/>
            <person name="Sun H."/>
            <person name="Sun S."/>
            <person name="Syed K."/>
            <person name="Tsang A."/>
            <person name="Wiebenga A."/>
            <person name="Young D."/>
            <person name="Pisabarro A."/>
            <person name="Eastwood D.C."/>
            <person name="Martin F."/>
            <person name="Cullen D."/>
            <person name="Grigoriev I.V."/>
            <person name="Hibbett D.S."/>
        </authorList>
    </citation>
    <scope>NUCLEOTIDE SEQUENCE [LARGE SCALE GENOMIC DNA]</scope>
    <source>
        <strain evidence="3 4">ATCC 11539</strain>
    </source>
</reference>
<dbReference type="GO" id="GO:0034599">
    <property type="term" value="P:cellular response to oxidative stress"/>
    <property type="evidence" value="ECO:0007669"/>
    <property type="project" value="TreeGrafter"/>
</dbReference>
<evidence type="ECO:0000313" key="4">
    <source>
        <dbReference type="Proteomes" id="UP000030669"/>
    </source>
</evidence>
<dbReference type="PROSITE" id="PS51354">
    <property type="entry name" value="GLUTAREDOXIN_2"/>
    <property type="match status" value="1"/>
</dbReference>
<dbReference type="PANTHER" id="PTHR45694:SF5">
    <property type="entry name" value="GLUTAREDOXIN 2"/>
    <property type="match status" value="1"/>
</dbReference>
<dbReference type="Proteomes" id="UP000030669">
    <property type="component" value="Unassembled WGS sequence"/>
</dbReference>
<keyword evidence="1" id="KW-0812">Transmembrane</keyword>
<dbReference type="PANTHER" id="PTHR45694">
    <property type="entry name" value="GLUTAREDOXIN 2"/>
    <property type="match status" value="1"/>
</dbReference>
<dbReference type="GeneID" id="19303779"/>
<name>S7RV96_GLOTA</name>
<dbReference type="AlphaFoldDB" id="S7RV96"/>
<dbReference type="InterPro" id="IPR002109">
    <property type="entry name" value="Glutaredoxin"/>
</dbReference>
<dbReference type="InterPro" id="IPR014025">
    <property type="entry name" value="Glutaredoxin_subgr"/>
</dbReference>
<gene>
    <name evidence="3" type="ORF">GLOTRDRAFT_137555</name>
</gene>
<dbReference type="STRING" id="670483.S7RV96"/>
<dbReference type="InterPro" id="IPR036249">
    <property type="entry name" value="Thioredoxin-like_sf"/>
</dbReference>
<keyword evidence="4" id="KW-1185">Reference proteome</keyword>
<dbReference type="GO" id="GO:0015038">
    <property type="term" value="F:glutathione disulfide oxidoreductase activity"/>
    <property type="evidence" value="ECO:0007669"/>
    <property type="project" value="TreeGrafter"/>
</dbReference>
<proteinExistence type="predicted"/>
<dbReference type="GO" id="GO:0005796">
    <property type="term" value="C:Golgi lumen"/>
    <property type="evidence" value="ECO:0007669"/>
    <property type="project" value="TreeGrafter"/>
</dbReference>